<accession>A0AAW2BYH1</accession>
<gene>
    <name evidence="1" type="ORF">SO802_030078</name>
</gene>
<evidence type="ECO:0000313" key="1">
    <source>
        <dbReference type="EMBL" id="KAK9989839.1"/>
    </source>
</evidence>
<comment type="caution">
    <text evidence="1">The sequence shown here is derived from an EMBL/GenBank/DDBJ whole genome shotgun (WGS) entry which is preliminary data.</text>
</comment>
<sequence>MFVESKIFYKKENIFSCLVVSCKIHMKKYFQCLVLHVKHFPKICQKPYLIQANLSKNKLIVTKNKLLLLPQPYHVNKIKTHYMNPIKSQILREKNGGRWVGGGGLVRMRDGLMEVGRRSTLRMRDGSAENEDEGCVSEDEGWVGRVPAPCSA</sequence>
<proteinExistence type="predicted"/>
<reference evidence="1 2" key="1">
    <citation type="submission" date="2024-01" db="EMBL/GenBank/DDBJ databases">
        <title>A telomere-to-telomere, gap-free genome of sweet tea (Lithocarpus litseifolius).</title>
        <authorList>
            <person name="Zhou J."/>
        </authorList>
    </citation>
    <scope>NUCLEOTIDE SEQUENCE [LARGE SCALE GENOMIC DNA]</scope>
    <source>
        <strain evidence="1">Zhou-2022a</strain>
        <tissue evidence="1">Leaf</tissue>
    </source>
</reference>
<evidence type="ECO:0000313" key="2">
    <source>
        <dbReference type="Proteomes" id="UP001459277"/>
    </source>
</evidence>
<name>A0AAW2BYH1_9ROSI</name>
<dbReference type="Proteomes" id="UP001459277">
    <property type="component" value="Unassembled WGS sequence"/>
</dbReference>
<dbReference type="EMBL" id="JAZDWU010000010">
    <property type="protein sequence ID" value="KAK9989839.1"/>
    <property type="molecule type" value="Genomic_DNA"/>
</dbReference>
<protein>
    <submittedName>
        <fullName evidence="1">Uncharacterized protein</fullName>
    </submittedName>
</protein>
<dbReference type="AlphaFoldDB" id="A0AAW2BYH1"/>
<organism evidence="1 2">
    <name type="scientific">Lithocarpus litseifolius</name>
    <dbReference type="NCBI Taxonomy" id="425828"/>
    <lineage>
        <taxon>Eukaryota</taxon>
        <taxon>Viridiplantae</taxon>
        <taxon>Streptophyta</taxon>
        <taxon>Embryophyta</taxon>
        <taxon>Tracheophyta</taxon>
        <taxon>Spermatophyta</taxon>
        <taxon>Magnoliopsida</taxon>
        <taxon>eudicotyledons</taxon>
        <taxon>Gunneridae</taxon>
        <taxon>Pentapetalae</taxon>
        <taxon>rosids</taxon>
        <taxon>fabids</taxon>
        <taxon>Fagales</taxon>
        <taxon>Fagaceae</taxon>
        <taxon>Lithocarpus</taxon>
    </lineage>
</organism>
<keyword evidence="2" id="KW-1185">Reference proteome</keyword>